<sequence>MVIVCYLLFSMLEGHRQRGTGEKCMNNISDMRKPIGNETLFTVGCGVVIEKEGHCYNQLMP</sequence>
<name>A0AAW9AAX9_9BACL</name>
<evidence type="ECO:0000313" key="2">
    <source>
        <dbReference type="Proteomes" id="UP001271648"/>
    </source>
</evidence>
<organism evidence="1 2">
    <name type="scientific">Sporosarcina thermotolerans</name>
    <dbReference type="NCBI Taxonomy" id="633404"/>
    <lineage>
        <taxon>Bacteria</taxon>
        <taxon>Bacillati</taxon>
        <taxon>Bacillota</taxon>
        <taxon>Bacilli</taxon>
        <taxon>Bacillales</taxon>
        <taxon>Caryophanaceae</taxon>
        <taxon>Sporosarcina</taxon>
    </lineage>
</organism>
<dbReference type="RefSeq" id="WP_317940549.1">
    <property type="nucleotide sequence ID" value="NZ_JAUBDJ010000003.1"/>
</dbReference>
<gene>
    <name evidence="1" type="ORF">QTL97_07655</name>
</gene>
<accession>A0AAW9AAX9</accession>
<evidence type="ECO:0000313" key="1">
    <source>
        <dbReference type="EMBL" id="MDW0116803.1"/>
    </source>
</evidence>
<comment type="caution">
    <text evidence="1">The sequence shown here is derived from an EMBL/GenBank/DDBJ whole genome shotgun (WGS) entry which is preliminary data.</text>
</comment>
<keyword evidence="2" id="KW-1185">Reference proteome</keyword>
<dbReference type="EMBL" id="JAUBDJ010000003">
    <property type="protein sequence ID" value="MDW0116803.1"/>
    <property type="molecule type" value="Genomic_DNA"/>
</dbReference>
<dbReference type="AlphaFoldDB" id="A0AAW9AAX9"/>
<reference evidence="1 2" key="1">
    <citation type="submission" date="2023-06" db="EMBL/GenBank/DDBJ databases">
        <title>Sporosarcina sp. nov., isolated from Korean traditional fermented seafood 'Jeotgal'.</title>
        <authorList>
            <person name="Yang A.I."/>
            <person name="Shin N.-R."/>
        </authorList>
    </citation>
    <scope>NUCLEOTIDE SEQUENCE [LARGE SCALE GENOMIC DNA]</scope>
    <source>
        <strain evidence="1 2">KCTC43456</strain>
    </source>
</reference>
<protein>
    <submittedName>
        <fullName evidence="1">Uncharacterized protein</fullName>
    </submittedName>
</protein>
<dbReference type="Proteomes" id="UP001271648">
    <property type="component" value="Unassembled WGS sequence"/>
</dbReference>
<proteinExistence type="predicted"/>